<evidence type="ECO:0000256" key="6">
    <source>
        <dbReference type="RuleBase" id="RU000682"/>
    </source>
</evidence>
<evidence type="ECO:0000259" key="7">
    <source>
        <dbReference type="PROSITE" id="PS50071"/>
    </source>
</evidence>
<proteinExistence type="predicted"/>
<keyword evidence="4 5" id="KW-0539">Nucleus</keyword>
<comment type="caution">
    <text evidence="8">The sequence shown here is derived from an EMBL/GenBank/DDBJ whole genome shotgun (WGS) entry which is preliminary data.</text>
</comment>
<dbReference type="Proteomes" id="UP000186922">
    <property type="component" value="Unassembled WGS sequence"/>
</dbReference>
<dbReference type="GO" id="GO:0005634">
    <property type="term" value="C:nucleus"/>
    <property type="evidence" value="ECO:0007669"/>
    <property type="project" value="UniProtKB-SubCell"/>
</dbReference>
<sequence length="182" mass="20712">MDFFQTFGFPAIHPHPSYSVSPKPNYDEQFVSTVCLRFLAGTQWDSRSFVPSTREPASWNGSPHQLAVREPHSSEYADRPDLGGISKPLMKGEEKTVNTKPVPCASKTGNASRKRLRTTFTGHQLSVMEKQFELNRYIGSLERKEISETLGLTEGQVKIWWQNRRIKERKSAPKPGRSFSLE</sequence>
<dbReference type="PROSITE" id="PS50071">
    <property type="entry name" value="HOMEOBOX_2"/>
    <property type="match status" value="1"/>
</dbReference>
<feature type="DNA-binding region" description="Homeobox" evidence="5">
    <location>
        <begin position="113"/>
        <end position="172"/>
    </location>
</feature>
<reference evidence="8 9" key="1">
    <citation type="journal article" date="2016" name="Nat. Commun.">
        <title>Extremotolerant tardigrade genome and improved radiotolerance of human cultured cells by tardigrade-unique protein.</title>
        <authorList>
            <person name="Hashimoto T."/>
            <person name="Horikawa D.D."/>
            <person name="Saito Y."/>
            <person name="Kuwahara H."/>
            <person name="Kozuka-Hata H."/>
            <person name="Shin-I T."/>
            <person name="Minakuchi Y."/>
            <person name="Ohishi K."/>
            <person name="Motoyama A."/>
            <person name="Aizu T."/>
            <person name="Enomoto A."/>
            <person name="Kondo K."/>
            <person name="Tanaka S."/>
            <person name="Hara Y."/>
            <person name="Koshikawa S."/>
            <person name="Sagara H."/>
            <person name="Miura T."/>
            <person name="Yokobori S."/>
            <person name="Miyagawa K."/>
            <person name="Suzuki Y."/>
            <person name="Kubo T."/>
            <person name="Oyama M."/>
            <person name="Kohara Y."/>
            <person name="Fujiyama A."/>
            <person name="Arakawa K."/>
            <person name="Katayama T."/>
            <person name="Toyoda A."/>
            <person name="Kunieda T."/>
        </authorList>
    </citation>
    <scope>NUCLEOTIDE SEQUENCE [LARGE SCALE GENOMIC DNA]</scope>
    <source>
        <strain evidence="8 9">YOKOZUNA-1</strain>
    </source>
</reference>
<evidence type="ECO:0000256" key="2">
    <source>
        <dbReference type="ARBA" id="ARBA00023125"/>
    </source>
</evidence>
<keyword evidence="2 5" id="KW-0238">DNA-binding</keyword>
<dbReference type="EMBL" id="BDGG01000004">
    <property type="protein sequence ID" value="GAU98272.1"/>
    <property type="molecule type" value="Genomic_DNA"/>
</dbReference>
<dbReference type="InterPro" id="IPR000047">
    <property type="entry name" value="HTH_motif"/>
</dbReference>
<evidence type="ECO:0000313" key="8">
    <source>
        <dbReference type="EMBL" id="GAU98272.1"/>
    </source>
</evidence>
<dbReference type="InterPro" id="IPR009057">
    <property type="entry name" value="Homeodomain-like_sf"/>
</dbReference>
<evidence type="ECO:0000256" key="3">
    <source>
        <dbReference type="ARBA" id="ARBA00023155"/>
    </source>
</evidence>
<organism evidence="8 9">
    <name type="scientific">Ramazzottius varieornatus</name>
    <name type="common">Water bear</name>
    <name type="synonym">Tardigrade</name>
    <dbReference type="NCBI Taxonomy" id="947166"/>
    <lineage>
        <taxon>Eukaryota</taxon>
        <taxon>Metazoa</taxon>
        <taxon>Ecdysozoa</taxon>
        <taxon>Tardigrada</taxon>
        <taxon>Eutardigrada</taxon>
        <taxon>Parachela</taxon>
        <taxon>Hypsibioidea</taxon>
        <taxon>Ramazzottiidae</taxon>
        <taxon>Ramazzottius</taxon>
    </lineage>
</organism>
<dbReference type="PRINTS" id="PR00031">
    <property type="entry name" value="HTHREPRESSR"/>
</dbReference>
<dbReference type="OrthoDB" id="6159439at2759"/>
<dbReference type="PANTHER" id="PTHR24333:SF5">
    <property type="entry name" value="VENT HOMEOBOX"/>
    <property type="match status" value="1"/>
</dbReference>
<keyword evidence="3 5" id="KW-0371">Homeobox</keyword>
<evidence type="ECO:0000313" key="9">
    <source>
        <dbReference type="Proteomes" id="UP000186922"/>
    </source>
</evidence>
<dbReference type="InterPro" id="IPR001356">
    <property type="entry name" value="HD"/>
</dbReference>
<evidence type="ECO:0000256" key="5">
    <source>
        <dbReference type="PROSITE-ProRule" id="PRU00108"/>
    </source>
</evidence>
<dbReference type="CDD" id="cd00086">
    <property type="entry name" value="homeodomain"/>
    <property type="match status" value="1"/>
</dbReference>
<dbReference type="GO" id="GO:0003677">
    <property type="term" value="F:DNA binding"/>
    <property type="evidence" value="ECO:0007669"/>
    <property type="project" value="UniProtKB-UniRule"/>
</dbReference>
<gene>
    <name evidence="8" type="primary">RvY_09441-1</name>
    <name evidence="8" type="synonym">RvY_09441.1</name>
    <name evidence="8" type="ORF">RvY_09441</name>
</gene>
<dbReference type="InterPro" id="IPR020479">
    <property type="entry name" value="HD_metazoa"/>
</dbReference>
<dbReference type="InterPro" id="IPR050848">
    <property type="entry name" value="Homeobox_TF"/>
</dbReference>
<dbReference type="SUPFAM" id="SSF46689">
    <property type="entry name" value="Homeodomain-like"/>
    <property type="match status" value="1"/>
</dbReference>
<keyword evidence="9" id="KW-1185">Reference proteome</keyword>
<accession>A0A1D1VDX7</accession>
<protein>
    <recommendedName>
        <fullName evidence="7">Homeobox domain-containing protein</fullName>
    </recommendedName>
</protein>
<evidence type="ECO:0000256" key="4">
    <source>
        <dbReference type="ARBA" id="ARBA00023242"/>
    </source>
</evidence>
<dbReference type="PANTHER" id="PTHR24333">
    <property type="entry name" value="HOMEO BOX HB9 LIKE A-RELATED"/>
    <property type="match status" value="1"/>
</dbReference>
<dbReference type="SMART" id="SM00389">
    <property type="entry name" value="HOX"/>
    <property type="match status" value="1"/>
</dbReference>
<dbReference type="Pfam" id="PF00046">
    <property type="entry name" value="Homeodomain"/>
    <property type="match status" value="1"/>
</dbReference>
<evidence type="ECO:0000256" key="1">
    <source>
        <dbReference type="ARBA" id="ARBA00004123"/>
    </source>
</evidence>
<name>A0A1D1VDX7_RAMVA</name>
<dbReference type="Gene3D" id="1.10.10.60">
    <property type="entry name" value="Homeodomain-like"/>
    <property type="match status" value="1"/>
</dbReference>
<dbReference type="AlphaFoldDB" id="A0A1D1VDX7"/>
<dbReference type="STRING" id="947166.A0A1D1VDX7"/>
<dbReference type="PRINTS" id="PR00024">
    <property type="entry name" value="HOMEOBOX"/>
</dbReference>
<comment type="subcellular location">
    <subcellularLocation>
        <location evidence="1 5 6">Nucleus</location>
    </subcellularLocation>
</comment>
<feature type="domain" description="Homeobox" evidence="7">
    <location>
        <begin position="111"/>
        <end position="171"/>
    </location>
</feature>